<proteinExistence type="predicted"/>
<evidence type="ECO:0000256" key="4">
    <source>
        <dbReference type="SAM" id="MobiDB-lite"/>
    </source>
</evidence>
<evidence type="ECO:0000259" key="6">
    <source>
        <dbReference type="Pfam" id="PF10509"/>
    </source>
</evidence>
<protein>
    <submittedName>
        <fullName evidence="7">Galactokinase</fullName>
    </submittedName>
</protein>
<dbReference type="GO" id="GO:0016301">
    <property type="term" value="F:kinase activity"/>
    <property type="evidence" value="ECO:0007669"/>
    <property type="project" value="UniProtKB-KW"/>
</dbReference>
<gene>
    <name evidence="7" type="ORF">JDV75_06240</name>
</gene>
<keyword evidence="2" id="KW-0808">Transferase</keyword>
<dbReference type="Gene3D" id="3.30.230.10">
    <property type="match status" value="1"/>
</dbReference>
<keyword evidence="3" id="KW-0067">ATP-binding</keyword>
<evidence type="ECO:0000313" key="8">
    <source>
        <dbReference type="Proteomes" id="UP000645966"/>
    </source>
</evidence>
<dbReference type="InterPro" id="IPR019539">
    <property type="entry name" value="GalKase_N"/>
</dbReference>
<evidence type="ECO:0000256" key="2">
    <source>
        <dbReference type="ARBA" id="ARBA00022777"/>
    </source>
</evidence>
<dbReference type="Pfam" id="PF10509">
    <property type="entry name" value="GalKase_gal_bdg"/>
    <property type="match status" value="1"/>
</dbReference>
<keyword evidence="1" id="KW-0547">Nucleotide-binding</keyword>
<keyword evidence="2" id="KW-0418">Kinase</keyword>
<sequence length="449" mass="47237">MTNLMWPIADDAVRNTALDEHRSTYGTDPGLVATAPATFPVIGEHTDPYGGVVLTGVSGRQIVVTASRRPDDRVQVRVLRTGTDGRTVPTTGEVTMTELAAHANRHQAAQDDPGAGACPSPPPGDGDGGGDWANRLGGVAWMMIHRQLISRETPGFDITVVSDIPPRCGLGGRSSAEAAFALGLADLAGHQPDAPLRTRIADICTQSAAIFGDTPPLRARHTTALRGGTERDLSVIDYADGSVTHAPSPAPRSFRPFLVAVPGKAADSRESRIPELRRRGDFIALASRTYGVQSLRLLPDSEERVIEWLATVHEVKGPDAQPPVAEASGWMTFLTAETGRASDCAALLRSRRTAEALSRLTDSQEHTCAAFGLGSDTEALVQLCRSRGAATARAAHAGASGAVIAWFPSGREGRGAGDAALRLADDGLLVIPLAGGRPAEVDDNPDNWD</sequence>
<evidence type="ECO:0000259" key="5">
    <source>
        <dbReference type="Pfam" id="PF00288"/>
    </source>
</evidence>
<accession>A0A934M4S5</accession>
<evidence type="ECO:0000313" key="7">
    <source>
        <dbReference type="EMBL" id="MBI8989361.1"/>
    </source>
</evidence>
<evidence type="ECO:0000256" key="1">
    <source>
        <dbReference type="ARBA" id="ARBA00022741"/>
    </source>
</evidence>
<dbReference type="SUPFAM" id="SSF54211">
    <property type="entry name" value="Ribosomal protein S5 domain 2-like"/>
    <property type="match status" value="1"/>
</dbReference>
<dbReference type="Proteomes" id="UP000645966">
    <property type="component" value="Unassembled WGS sequence"/>
</dbReference>
<feature type="region of interest" description="Disordered" evidence="4">
    <location>
        <begin position="104"/>
        <end position="132"/>
    </location>
</feature>
<dbReference type="InterPro" id="IPR014721">
    <property type="entry name" value="Ribsml_uS5_D2-typ_fold_subgr"/>
</dbReference>
<feature type="domain" description="Galactokinase N-terminal" evidence="6">
    <location>
        <begin position="20"/>
        <end position="67"/>
    </location>
</feature>
<dbReference type="AlphaFoldDB" id="A0A934M4S5"/>
<name>A0A934M4S5_9CORY</name>
<organism evidence="7 8">
    <name type="scientific">Corynebacterium meridianum</name>
    <dbReference type="NCBI Taxonomy" id="2765363"/>
    <lineage>
        <taxon>Bacteria</taxon>
        <taxon>Bacillati</taxon>
        <taxon>Actinomycetota</taxon>
        <taxon>Actinomycetes</taxon>
        <taxon>Mycobacteriales</taxon>
        <taxon>Corynebacteriaceae</taxon>
        <taxon>Corynebacterium</taxon>
    </lineage>
</organism>
<dbReference type="InterPro" id="IPR020568">
    <property type="entry name" value="Ribosomal_Su5_D2-typ_SF"/>
</dbReference>
<dbReference type="PRINTS" id="PR00959">
    <property type="entry name" value="MEVGALKINASE"/>
</dbReference>
<reference evidence="7" key="1">
    <citation type="submission" date="2020-12" db="EMBL/GenBank/DDBJ databases">
        <title>Genome public.</title>
        <authorList>
            <person name="Sun Q."/>
        </authorList>
    </citation>
    <scope>NUCLEOTIDE SEQUENCE</scope>
    <source>
        <strain evidence="7">CCM 8863</strain>
    </source>
</reference>
<keyword evidence="8" id="KW-1185">Reference proteome</keyword>
<dbReference type="GO" id="GO:0005975">
    <property type="term" value="P:carbohydrate metabolic process"/>
    <property type="evidence" value="ECO:0007669"/>
    <property type="project" value="UniProtKB-ARBA"/>
</dbReference>
<comment type="caution">
    <text evidence="7">The sequence shown here is derived from an EMBL/GenBank/DDBJ whole genome shotgun (WGS) entry which is preliminary data.</text>
</comment>
<dbReference type="RefSeq" id="WP_198738351.1">
    <property type="nucleotide sequence ID" value="NZ_JAEIOS010000011.1"/>
</dbReference>
<dbReference type="Pfam" id="PF00288">
    <property type="entry name" value="GHMP_kinases_N"/>
    <property type="match status" value="1"/>
</dbReference>
<evidence type="ECO:0000256" key="3">
    <source>
        <dbReference type="ARBA" id="ARBA00022840"/>
    </source>
</evidence>
<feature type="domain" description="GHMP kinase N-terminal" evidence="5">
    <location>
        <begin position="148"/>
        <end position="208"/>
    </location>
</feature>
<dbReference type="InterPro" id="IPR006204">
    <property type="entry name" value="GHMP_kinase_N_dom"/>
</dbReference>
<dbReference type="EMBL" id="JAEIOS010000011">
    <property type="protein sequence ID" value="MBI8989361.1"/>
    <property type="molecule type" value="Genomic_DNA"/>
</dbReference>
<dbReference type="GO" id="GO:0005524">
    <property type="term" value="F:ATP binding"/>
    <property type="evidence" value="ECO:0007669"/>
    <property type="project" value="UniProtKB-KW"/>
</dbReference>